<comment type="pathway">
    <text evidence="4">Pyrimidine metabolism; dUMP biosynthesis; dUMP from dCTP: step 1/1.</text>
</comment>
<dbReference type="RefSeq" id="WP_011671221.1">
    <property type="nucleotide sequence ID" value="NZ_ANMU01000139.1"/>
</dbReference>
<evidence type="ECO:0000256" key="4">
    <source>
        <dbReference type="HAMAP-Rule" id="MF_00146"/>
    </source>
</evidence>
<evidence type="ECO:0000313" key="5">
    <source>
        <dbReference type="EMBL" id="EMJ78974.1"/>
    </source>
</evidence>
<feature type="binding site" evidence="4">
    <location>
        <position position="138"/>
    </location>
    <ligand>
        <name>dCTP</name>
        <dbReference type="ChEBI" id="CHEBI:61481"/>
    </ligand>
</feature>
<dbReference type="HAMAP" id="MF_00146">
    <property type="entry name" value="dCTP_deaminase"/>
    <property type="match status" value="1"/>
</dbReference>
<dbReference type="EMBL" id="ANMU01000139">
    <property type="protein sequence ID" value="EMJ78974.1"/>
    <property type="molecule type" value="Genomic_DNA"/>
</dbReference>
<comment type="function">
    <text evidence="4">Bifunctional enzyme that catalyzes both the deamination of dCTP to dUTP and the hydrolysis of dUTP to dUMP without releasing the toxic dUTP intermediate.</text>
</comment>
<comment type="catalytic activity">
    <reaction evidence="4">
        <text>dCTP + 2 H2O = dUMP + NH4(+) + diphosphate</text>
        <dbReference type="Rhea" id="RHEA:19205"/>
        <dbReference type="ChEBI" id="CHEBI:15377"/>
        <dbReference type="ChEBI" id="CHEBI:28938"/>
        <dbReference type="ChEBI" id="CHEBI:33019"/>
        <dbReference type="ChEBI" id="CHEBI:61481"/>
        <dbReference type="ChEBI" id="CHEBI:246422"/>
        <dbReference type="EC" id="3.5.4.30"/>
    </reaction>
</comment>
<dbReference type="CDD" id="cd07557">
    <property type="entry name" value="trimeric_dUTPase"/>
    <property type="match status" value="1"/>
</dbReference>
<dbReference type="GO" id="GO:0033973">
    <property type="term" value="F:dCTP deaminase (dUMP-forming) activity"/>
    <property type="evidence" value="ECO:0007669"/>
    <property type="project" value="UniProtKB-UniRule"/>
</dbReference>
<dbReference type="GO" id="GO:0006226">
    <property type="term" value="P:dUMP biosynthetic process"/>
    <property type="evidence" value="ECO:0007669"/>
    <property type="project" value="UniProtKB-UniRule"/>
</dbReference>
<gene>
    <name evidence="4 5" type="primary">dcd</name>
    <name evidence="5" type="ORF">LEP1GSC016_1302</name>
</gene>
<reference evidence="5 6" key="1">
    <citation type="submission" date="2013-01" db="EMBL/GenBank/DDBJ databases">
        <authorList>
            <person name="Harkins D.M."/>
            <person name="Durkin A.S."/>
            <person name="Brinkac L.M."/>
            <person name="Haft D.H."/>
            <person name="Selengut J.D."/>
            <person name="Sanka R."/>
            <person name="DePew J."/>
            <person name="Purushe J."/>
            <person name="Galloway R.L."/>
            <person name="Vinetz J.M."/>
            <person name="Sutton G.G."/>
            <person name="Nierman W.C."/>
            <person name="Fouts D.E."/>
        </authorList>
    </citation>
    <scope>NUCLEOTIDE SEQUENCE [LARGE SCALE GENOMIC DNA]</scope>
    <source>
        <strain evidence="5 6">Sponselee CDC</strain>
    </source>
</reference>
<comment type="caution">
    <text evidence="5">The sequence shown here is derived from an EMBL/GenBank/DDBJ whole genome shotgun (WGS) entry which is preliminary data.</text>
</comment>
<dbReference type="AlphaFoldDB" id="M6BHH6"/>
<protein>
    <recommendedName>
        <fullName evidence="4">dCTP deaminase, dUMP-forming</fullName>
        <ecNumber evidence="4">3.5.4.30</ecNumber>
    </recommendedName>
    <alternativeName>
        <fullName evidence="4">Bifunctional dCTP deaminase:dUTPase</fullName>
    </alternativeName>
    <alternativeName>
        <fullName evidence="4">DCD-DUT</fullName>
    </alternativeName>
</protein>
<feature type="site" description="Important for bifunctional activity" evidence="4">
    <location>
        <begin position="108"/>
        <end position="109"/>
    </location>
</feature>
<feature type="active site" description="Proton donor/acceptor" evidence="4">
    <location>
        <position position="121"/>
    </location>
</feature>
<dbReference type="Gene3D" id="2.70.40.10">
    <property type="match status" value="1"/>
</dbReference>
<dbReference type="PATRIC" id="fig|1218567.3.peg.3615"/>
<organism evidence="5 6">
    <name type="scientific">Leptospira borgpetersenii serovar Hardjo-bovis str. Sponselee</name>
    <dbReference type="NCBI Taxonomy" id="1303729"/>
    <lineage>
        <taxon>Bacteria</taxon>
        <taxon>Pseudomonadati</taxon>
        <taxon>Spirochaetota</taxon>
        <taxon>Spirochaetia</taxon>
        <taxon>Leptospirales</taxon>
        <taxon>Leptospiraceae</taxon>
        <taxon>Leptospira</taxon>
    </lineage>
</organism>
<comment type="similarity">
    <text evidence="4">Belongs to the dCTP deaminase family.</text>
</comment>
<feature type="binding site" evidence="4">
    <location>
        <begin position="119"/>
        <end position="121"/>
    </location>
    <ligand>
        <name>dCTP</name>
        <dbReference type="ChEBI" id="CHEBI:61481"/>
    </ligand>
</feature>
<evidence type="ECO:0000256" key="1">
    <source>
        <dbReference type="ARBA" id="ARBA00022741"/>
    </source>
</evidence>
<evidence type="ECO:0000256" key="3">
    <source>
        <dbReference type="ARBA" id="ARBA00023080"/>
    </source>
</evidence>
<sequence>MILTGKEIQKRIGKDIIITPYSEKQLNPNSYNLRLHEELLIYTELPLDMKKPNLTKKQIIPESGLLLKPGILYLGRTLEFTETHHLVPMLEGRSSIGRLGMLVHVTAGFGDVGFKGFWTLEISVIQPLIVYPGVEVCQIFYHTLEGQITEYTSGKYQANQGIQPSMLYQDFEK</sequence>
<evidence type="ECO:0000313" key="6">
    <source>
        <dbReference type="Proteomes" id="UP000011873"/>
    </source>
</evidence>
<dbReference type="PANTHER" id="PTHR42680">
    <property type="entry name" value="DCTP DEAMINASE"/>
    <property type="match status" value="1"/>
</dbReference>
<dbReference type="GO" id="GO:0006229">
    <property type="term" value="P:dUTP biosynthetic process"/>
    <property type="evidence" value="ECO:0007669"/>
    <property type="project" value="InterPro"/>
</dbReference>
<dbReference type="Proteomes" id="UP000011873">
    <property type="component" value="Unassembled WGS sequence"/>
</dbReference>
<dbReference type="InterPro" id="IPR011962">
    <property type="entry name" value="dCTP_deaminase"/>
</dbReference>
<keyword evidence="3 4" id="KW-0546">Nucleotide metabolism</keyword>
<dbReference type="PANTHER" id="PTHR42680:SF3">
    <property type="entry name" value="DCTP DEAMINASE"/>
    <property type="match status" value="1"/>
</dbReference>
<comment type="subunit">
    <text evidence="4">Homotrimer.</text>
</comment>
<dbReference type="GO" id="GO:0015949">
    <property type="term" value="P:nucleobase-containing small molecule interconversion"/>
    <property type="evidence" value="ECO:0007669"/>
    <property type="project" value="TreeGrafter"/>
</dbReference>
<feature type="binding site" evidence="4">
    <location>
        <position position="111"/>
    </location>
    <ligand>
        <name>dCTP</name>
        <dbReference type="ChEBI" id="CHEBI:61481"/>
    </ligand>
</feature>
<dbReference type="InterPro" id="IPR036157">
    <property type="entry name" value="dUTPase-like_sf"/>
</dbReference>
<dbReference type="EC" id="3.5.4.30" evidence="4"/>
<feature type="binding site" evidence="4">
    <location>
        <begin position="93"/>
        <end position="98"/>
    </location>
    <ligand>
        <name>dCTP</name>
        <dbReference type="ChEBI" id="CHEBI:61481"/>
    </ligand>
</feature>
<comment type="caution">
    <text evidence="4">Lacks conserved residue(s) required for the propagation of feature annotation.</text>
</comment>
<name>M6BHH6_LEPBO</name>
<dbReference type="UniPathway" id="UPA00610">
    <property type="reaction ID" value="UER00667"/>
</dbReference>
<feature type="binding site" evidence="4">
    <location>
        <position position="155"/>
    </location>
    <ligand>
        <name>dCTP</name>
        <dbReference type="ChEBI" id="CHEBI:61481"/>
    </ligand>
</feature>
<dbReference type="SMR" id="M6BHH6"/>
<dbReference type="GO" id="GO:0000166">
    <property type="term" value="F:nucleotide binding"/>
    <property type="evidence" value="ECO:0007669"/>
    <property type="project" value="UniProtKB-KW"/>
</dbReference>
<evidence type="ECO:0000256" key="2">
    <source>
        <dbReference type="ARBA" id="ARBA00022801"/>
    </source>
</evidence>
<keyword evidence="1 4" id="KW-0547">Nucleotide-binding</keyword>
<dbReference type="SUPFAM" id="SSF51283">
    <property type="entry name" value="dUTPase-like"/>
    <property type="match status" value="1"/>
</dbReference>
<dbReference type="NCBIfam" id="TIGR02274">
    <property type="entry name" value="dCTP_deam"/>
    <property type="match status" value="1"/>
</dbReference>
<feature type="binding site" evidence="4">
    <location>
        <position position="151"/>
    </location>
    <ligand>
        <name>dCTP</name>
        <dbReference type="ChEBI" id="CHEBI:61481"/>
    </ligand>
</feature>
<keyword evidence="2 4" id="KW-0378">Hydrolase</keyword>
<dbReference type="InterPro" id="IPR033704">
    <property type="entry name" value="dUTPase_trimeric"/>
</dbReference>
<dbReference type="GO" id="GO:0008829">
    <property type="term" value="F:dCTP deaminase activity"/>
    <property type="evidence" value="ECO:0007669"/>
    <property type="project" value="InterPro"/>
</dbReference>
<dbReference type="FunFam" id="2.70.40.10:FF:000009">
    <property type="entry name" value="dCTP deaminase, dUMP-forming"/>
    <property type="match status" value="1"/>
</dbReference>
<accession>M6BHH6</accession>
<proteinExistence type="inferred from homology"/>
<dbReference type="Pfam" id="PF22769">
    <property type="entry name" value="DCD"/>
    <property type="match status" value="1"/>
</dbReference>